<dbReference type="AlphaFoldDB" id="A0A6J4JB23"/>
<accession>A0A6J4JB23</accession>
<proteinExistence type="predicted"/>
<protein>
    <submittedName>
        <fullName evidence="2">High-affnity carbon uptake protein Hat/HatR</fullName>
    </submittedName>
</protein>
<dbReference type="Pfam" id="PF12770">
    <property type="entry name" value="CHAT"/>
    <property type="match status" value="1"/>
</dbReference>
<sequence length="37" mass="4080">MSSIIVSLWSVPNAPAASLMTEFYRQIQQNPDKATAL</sequence>
<dbReference type="InterPro" id="IPR024983">
    <property type="entry name" value="CHAT_dom"/>
</dbReference>
<evidence type="ECO:0000313" key="2">
    <source>
        <dbReference type="EMBL" id="CAA9273991.1"/>
    </source>
</evidence>
<dbReference type="EMBL" id="CADCTM010000514">
    <property type="protein sequence ID" value="CAA9273991.1"/>
    <property type="molecule type" value="Genomic_DNA"/>
</dbReference>
<reference evidence="2" key="1">
    <citation type="submission" date="2020-02" db="EMBL/GenBank/DDBJ databases">
        <authorList>
            <person name="Meier V. D."/>
        </authorList>
    </citation>
    <scope>NUCLEOTIDE SEQUENCE</scope>
    <source>
        <strain evidence="2">AVDCRST_MAG92</strain>
    </source>
</reference>
<evidence type="ECO:0000259" key="1">
    <source>
        <dbReference type="Pfam" id="PF12770"/>
    </source>
</evidence>
<gene>
    <name evidence="2" type="ORF">AVDCRST_MAG92-3110</name>
</gene>
<feature type="domain" description="CHAT" evidence="1">
    <location>
        <begin position="3"/>
        <end position="37"/>
    </location>
</feature>
<name>A0A6J4JB23_9CYAN</name>
<organism evidence="2">
    <name type="scientific">uncultured Coleofasciculus sp</name>
    <dbReference type="NCBI Taxonomy" id="1267456"/>
    <lineage>
        <taxon>Bacteria</taxon>
        <taxon>Bacillati</taxon>
        <taxon>Cyanobacteriota</taxon>
        <taxon>Cyanophyceae</taxon>
        <taxon>Coleofasciculales</taxon>
        <taxon>Coleofasciculaceae</taxon>
        <taxon>Coleofasciculus</taxon>
        <taxon>environmental samples</taxon>
    </lineage>
</organism>